<proteinExistence type="predicted"/>
<dbReference type="Gene3D" id="1.10.3790.10">
    <property type="entry name" value="NinB"/>
    <property type="match status" value="1"/>
</dbReference>
<evidence type="ECO:0000313" key="2">
    <source>
        <dbReference type="Proteomes" id="UP001229313"/>
    </source>
</evidence>
<dbReference type="EMBL" id="CP133568">
    <property type="protein sequence ID" value="WMT02843.1"/>
    <property type="molecule type" value="Genomic_DNA"/>
</dbReference>
<accession>A0ABY9P706</accession>
<evidence type="ECO:0000313" key="1">
    <source>
        <dbReference type="EMBL" id="WMT02843.1"/>
    </source>
</evidence>
<sequence length="124" mass="13362">MNLHEGVTKAQLKMLNAICGDLSRQVIWHGARLDKDDYRHMLSGTAAGWRPVPMIDQGDGRFGAILLGSSSLKLTKQQAQDAITMGLAIGDDPSSQGLKAQPVRWSDAVLLGLGQNPNDLRDVA</sequence>
<name>A0ABY9P706_9GAMM</name>
<keyword evidence="2" id="KW-1185">Reference proteome</keyword>
<reference evidence="1 2" key="1">
    <citation type="submission" date="2023-08" db="EMBL/GenBank/DDBJ databases">
        <title>The whole genome sequence of Lysobacter yananisis.</title>
        <authorList>
            <person name="Sun H."/>
        </authorList>
    </citation>
    <scope>NUCLEOTIDE SEQUENCE [LARGE SCALE GENOMIC DNA]</scope>
    <source>
        <strain evidence="1 2">SNNU513</strain>
    </source>
</reference>
<organism evidence="1 2">
    <name type="scientific">Lysobacter yananisis</name>
    <dbReference type="NCBI Taxonomy" id="1003114"/>
    <lineage>
        <taxon>Bacteria</taxon>
        <taxon>Pseudomonadati</taxon>
        <taxon>Pseudomonadota</taxon>
        <taxon>Gammaproteobacteria</taxon>
        <taxon>Lysobacterales</taxon>
        <taxon>Lysobacteraceae</taxon>
        <taxon>Lysobacter</taxon>
    </lineage>
</organism>
<dbReference type="Pfam" id="PF05772">
    <property type="entry name" value="NinB"/>
    <property type="match status" value="1"/>
</dbReference>
<protein>
    <submittedName>
        <fullName evidence="1">Recombination protein NinB</fullName>
    </submittedName>
</protein>
<dbReference type="Proteomes" id="UP001229313">
    <property type="component" value="Chromosome"/>
</dbReference>
<dbReference type="InterPro" id="IPR036619">
    <property type="entry name" value="NinB_sf"/>
</dbReference>
<dbReference type="RefSeq" id="WP_309151779.1">
    <property type="nucleotide sequence ID" value="NZ_CP133568.1"/>
</dbReference>
<gene>
    <name evidence="1" type="ORF">RDV84_23245</name>
</gene>
<dbReference type="InterPro" id="IPR008711">
    <property type="entry name" value="Recombinase_NinB"/>
</dbReference>
<dbReference type="SUPFAM" id="SSF103370">
    <property type="entry name" value="NinB"/>
    <property type="match status" value="1"/>
</dbReference>